<dbReference type="Proteomes" id="UP000297975">
    <property type="component" value="Unassembled WGS sequence"/>
</dbReference>
<keyword evidence="4 10" id="KW-1003">Cell membrane</keyword>
<evidence type="ECO:0000256" key="5">
    <source>
        <dbReference type="ARBA" id="ARBA00022500"/>
    </source>
</evidence>
<evidence type="ECO:0000256" key="8">
    <source>
        <dbReference type="ARBA" id="ARBA00022989"/>
    </source>
</evidence>
<keyword evidence="11" id="KW-0969">Cilium</keyword>
<feature type="transmembrane region" description="Helical" evidence="10">
    <location>
        <begin position="12"/>
        <end position="30"/>
    </location>
</feature>
<dbReference type="Pfam" id="PF03748">
    <property type="entry name" value="FliL"/>
    <property type="match status" value="1"/>
</dbReference>
<name>A0A4Y8INT5_9BACI</name>
<dbReference type="EMBL" id="SOPW01000004">
    <property type="protein sequence ID" value="TFB23205.1"/>
    <property type="molecule type" value="Genomic_DNA"/>
</dbReference>
<dbReference type="InterPro" id="IPR005503">
    <property type="entry name" value="FliL"/>
</dbReference>
<keyword evidence="8 10" id="KW-1133">Transmembrane helix</keyword>
<comment type="caution">
    <text evidence="11">The sequence shown here is derived from an EMBL/GenBank/DDBJ whole genome shotgun (WGS) entry which is preliminary data.</text>
</comment>
<evidence type="ECO:0000256" key="2">
    <source>
        <dbReference type="ARBA" id="ARBA00004162"/>
    </source>
</evidence>
<organism evidence="11 12">
    <name type="scientific">Filobacillus milosensis</name>
    <dbReference type="NCBI Taxonomy" id="94137"/>
    <lineage>
        <taxon>Bacteria</taxon>
        <taxon>Bacillati</taxon>
        <taxon>Bacillota</taxon>
        <taxon>Bacilli</taxon>
        <taxon>Bacillales</taxon>
        <taxon>Bacillaceae</taxon>
        <taxon>Filobacillus</taxon>
    </lineage>
</organism>
<evidence type="ECO:0000256" key="1">
    <source>
        <dbReference type="ARBA" id="ARBA00002254"/>
    </source>
</evidence>
<evidence type="ECO:0000313" key="11">
    <source>
        <dbReference type="EMBL" id="TFB23205.1"/>
    </source>
</evidence>
<gene>
    <name evidence="11" type="primary">fliL</name>
    <name evidence="11" type="ORF">E3U55_05140</name>
</gene>
<comment type="similarity">
    <text evidence="3 10">Belongs to the FliL family.</text>
</comment>
<evidence type="ECO:0000256" key="9">
    <source>
        <dbReference type="ARBA" id="ARBA00023136"/>
    </source>
</evidence>
<keyword evidence="6 10" id="KW-0812">Transmembrane</keyword>
<accession>A0A4Y8INT5</accession>
<evidence type="ECO:0000256" key="10">
    <source>
        <dbReference type="RuleBase" id="RU364125"/>
    </source>
</evidence>
<evidence type="ECO:0000256" key="7">
    <source>
        <dbReference type="ARBA" id="ARBA00022779"/>
    </source>
</evidence>
<proteinExistence type="inferred from homology"/>
<dbReference type="GO" id="GO:0009425">
    <property type="term" value="C:bacterial-type flagellum basal body"/>
    <property type="evidence" value="ECO:0007669"/>
    <property type="project" value="InterPro"/>
</dbReference>
<comment type="function">
    <text evidence="1 10">Controls the rotational direction of flagella during chemotaxis.</text>
</comment>
<dbReference type="GO" id="GO:0071973">
    <property type="term" value="P:bacterial-type flagellum-dependent cell motility"/>
    <property type="evidence" value="ECO:0007669"/>
    <property type="project" value="InterPro"/>
</dbReference>
<dbReference type="AlphaFoldDB" id="A0A4Y8INT5"/>
<dbReference type="GO" id="GO:0006935">
    <property type="term" value="P:chemotaxis"/>
    <property type="evidence" value="ECO:0007669"/>
    <property type="project" value="UniProtKB-KW"/>
</dbReference>
<dbReference type="GO" id="GO:0005886">
    <property type="term" value="C:plasma membrane"/>
    <property type="evidence" value="ECO:0007669"/>
    <property type="project" value="UniProtKB-SubCell"/>
</dbReference>
<reference evidence="11 12" key="1">
    <citation type="submission" date="2019-03" db="EMBL/GenBank/DDBJ databases">
        <authorList>
            <person name="He R.-H."/>
        </authorList>
    </citation>
    <scope>NUCLEOTIDE SEQUENCE [LARGE SCALE GENOMIC DNA]</scope>
    <source>
        <strain evidence="12">SH 714</strain>
    </source>
</reference>
<keyword evidence="12" id="KW-1185">Reference proteome</keyword>
<evidence type="ECO:0000256" key="6">
    <source>
        <dbReference type="ARBA" id="ARBA00022692"/>
    </source>
</evidence>
<protein>
    <recommendedName>
        <fullName evidence="10">Flagellar protein FliL</fullName>
    </recommendedName>
</protein>
<keyword evidence="7 10" id="KW-0283">Flagellar rotation</keyword>
<evidence type="ECO:0000313" key="12">
    <source>
        <dbReference type="Proteomes" id="UP000297975"/>
    </source>
</evidence>
<keyword evidence="11" id="KW-0282">Flagellum</keyword>
<keyword evidence="5 10" id="KW-0145">Chemotaxis</keyword>
<dbReference type="OrthoDB" id="2381796at2"/>
<keyword evidence="9 10" id="KW-0472">Membrane</keyword>
<keyword evidence="11" id="KW-0966">Cell projection</keyword>
<evidence type="ECO:0000256" key="3">
    <source>
        <dbReference type="ARBA" id="ARBA00008281"/>
    </source>
</evidence>
<comment type="subcellular location">
    <subcellularLocation>
        <location evidence="2">Cell membrane</location>
        <topology evidence="2">Single-pass membrane protein</topology>
    </subcellularLocation>
</comment>
<sequence>MMSKPIKIMMTTIIALTLVGVVAIIVLLYTDDSTNEASEPTIDEKVENSFLTEEITTDLADNNFVRIQFRIVTDSKAASEYLQKGESFQLNNVIIKALTVKESDDFRSGLDQIEENIKMKLNQILDEGLVTGVFVTDKVLQ</sequence>
<evidence type="ECO:0000256" key="4">
    <source>
        <dbReference type="ARBA" id="ARBA00022475"/>
    </source>
</evidence>